<comment type="caution">
    <text evidence="10">The sequence shown here is derived from an EMBL/GenBank/DDBJ whole genome shotgun (WGS) entry which is preliminary data.</text>
</comment>
<dbReference type="PANTHER" id="PTHR43394:SF1">
    <property type="entry name" value="ATP-BINDING CASSETTE SUB-FAMILY B MEMBER 10, MITOCHONDRIAL"/>
    <property type="match status" value="1"/>
</dbReference>
<dbReference type="InterPro" id="IPR003439">
    <property type="entry name" value="ABC_transporter-like_ATP-bd"/>
</dbReference>
<dbReference type="Gene3D" id="3.40.50.300">
    <property type="entry name" value="P-loop containing nucleotide triphosphate hydrolases"/>
    <property type="match status" value="1"/>
</dbReference>
<dbReference type="PROSITE" id="PS50929">
    <property type="entry name" value="ABC_TM1F"/>
    <property type="match status" value="1"/>
</dbReference>
<feature type="transmembrane region" description="Helical" evidence="7">
    <location>
        <begin position="28"/>
        <end position="45"/>
    </location>
</feature>
<feature type="transmembrane region" description="Helical" evidence="7">
    <location>
        <begin position="65"/>
        <end position="82"/>
    </location>
</feature>
<sequence length="583" mass="61418">MQVTFPLAGPEQARGWFRETVRVNRSRFAVTTGLLAAATLAGLVGPQLLGQLVDLVVGGVGTDRIDLIAVAFVAVLIVQAALQRMARLHSGVLGEKVLAQTREALIERSLRLPLGTVEAAGTGDLLSRSTSDVDKVDHAVRNAVPQIATAAVTVTLTLGAMLVTSPVLALGMLVALPVLYLPTRWYWRRAPATLERVLQDWALVHADLHETTEGARTAEALGLTERRLISGSSALGRAIGGERALRRLQVRWAPWLELAHTLPIAAMLSLGGWAYAQGWAGLGTITVMVLYAQALAAPLDEVLWWVEDLQVSGTALRRILGVRGPAGKQRAVPRPRGRDIELTGVHFGYRPGQEVLHGIDLRIPHGERLAIVGPSGAGKSTLGWLLAGIAAPTRGTATIGGAELSRLPEEVLRGEVLLLTQEHHVFAGTLRENLTLPARPGGPDGWTDGELRDALAAVGALGWADSLPGGLDTTLGSGAHAVPPAVAQQLALARIVLADPHTIVLDEATSLLDTSSARDLERSLGAALDGRTVIAIVHRLSTAAAADRVVVLENGRITELGGHDELLAAGGPYARLVRAAQGA</sequence>
<evidence type="ECO:0000256" key="6">
    <source>
        <dbReference type="ARBA" id="ARBA00023136"/>
    </source>
</evidence>
<feature type="domain" description="ABC transmembrane type-1" evidence="9">
    <location>
        <begin position="29"/>
        <end position="310"/>
    </location>
</feature>
<dbReference type="Proteomes" id="UP001596302">
    <property type="component" value="Unassembled WGS sequence"/>
</dbReference>
<comment type="subcellular location">
    <subcellularLocation>
        <location evidence="1">Cell membrane</location>
        <topology evidence="1">Multi-pass membrane protein</topology>
    </subcellularLocation>
</comment>
<dbReference type="InterPro" id="IPR027417">
    <property type="entry name" value="P-loop_NTPase"/>
</dbReference>
<accession>A0ABW1J624</accession>
<keyword evidence="4 10" id="KW-0067">ATP-binding</keyword>
<dbReference type="PANTHER" id="PTHR43394">
    <property type="entry name" value="ATP-DEPENDENT PERMEASE MDL1, MITOCHONDRIAL"/>
    <property type="match status" value="1"/>
</dbReference>
<gene>
    <name evidence="10" type="ORF">ACFQE5_18265</name>
</gene>
<dbReference type="InterPro" id="IPR036640">
    <property type="entry name" value="ABC1_TM_sf"/>
</dbReference>
<evidence type="ECO:0000313" key="11">
    <source>
        <dbReference type="Proteomes" id="UP001596302"/>
    </source>
</evidence>
<dbReference type="SMART" id="SM00382">
    <property type="entry name" value="AAA"/>
    <property type="match status" value="1"/>
</dbReference>
<keyword evidence="6 7" id="KW-0472">Membrane</keyword>
<dbReference type="CDD" id="cd07346">
    <property type="entry name" value="ABC_6TM_exporters"/>
    <property type="match status" value="1"/>
</dbReference>
<evidence type="ECO:0000256" key="3">
    <source>
        <dbReference type="ARBA" id="ARBA00022741"/>
    </source>
</evidence>
<protein>
    <submittedName>
        <fullName evidence="10">ABC transporter ATP-binding protein</fullName>
    </submittedName>
</protein>
<feature type="domain" description="ABC transporter" evidence="8">
    <location>
        <begin position="340"/>
        <end position="579"/>
    </location>
</feature>
<keyword evidence="2 7" id="KW-0812">Transmembrane</keyword>
<evidence type="ECO:0000259" key="9">
    <source>
        <dbReference type="PROSITE" id="PS50929"/>
    </source>
</evidence>
<dbReference type="Pfam" id="PF00664">
    <property type="entry name" value="ABC_membrane"/>
    <property type="match status" value="1"/>
</dbReference>
<name>A0ABW1J624_9PSEU</name>
<evidence type="ECO:0000256" key="7">
    <source>
        <dbReference type="SAM" id="Phobius"/>
    </source>
</evidence>
<dbReference type="PROSITE" id="PS50893">
    <property type="entry name" value="ABC_TRANSPORTER_2"/>
    <property type="match status" value="1"/>
</dbReference>
<dbReference type="SUPFAM" id="SSF90123">
    <property type="entry name" value="ABC transporter transmembrane region"/>
    <property type="match status" value="1"/>
</dbReference>
<dbReference type="RefSeq" id="WP_379586648.1">
    <property type="nucleotide sequence ID" value="NZ_JBHSQW010000035.1"/>
</dbReference>
<keyword evidence="5 7" id="KW-1133">Transmembrane helix</keyword>
<dbReference type="SUPFAM" id="SSF52540">
    <property type="entry name" value="P-loop containing nucleoside triphosphate hydrolases"/>
    <property type="match status" value="1"/>
</dbReference>
<dbReference type="InterPro" id="IPR003593">
    <property type="entry name" value="AAA+_ATPase"/>
</dbReference>
<feature type="transmembrane region" description="Helical" evidence="7">
    <location>
        <begin position="168"/>
        <end position="187"/>
    </location>
</feature>
<dbReference type="InterPro" id="IPR011527">
    <property type="entry name" value="ABC1_TM_dom"/>
</dbReference>
<dbReference type="Gene3D" id="1.20.1560.10">
    <property type="entry name" value="ABC transporter type 1, transmembrane domain"/>
    <property type="match status" value="1"/>
</dbReference>
<keyword evidence="3" id="KW-0547">Nucleotide-binding</keyword>
<evidence type="ECO:0000259" key="8">
    <source>
        <dbReference type="PROSITE" id="PS50893"/>
    </source>
</evidence>
<organism evidence="10 11">
    <name type="scientific">Pseudonocardia hispaniensis</name>
    <dbReference type="NCBI Taxonomy" id="904933"/>
    <lineage>
        <taxon>Bacteria</taxon>
        <taxon>Bacillati</taxon>
        <taxon>Actinomycetota</taxon>
        <taxon>Actinomycetes</taxon>
        <taxon>Pseudonocardiales</taxon>
        <taxon>Pseudonocardiaceae</taxon>
        <taxon>Pseudonocardia</taxon>
    </lineage>
</organism>
<evidence type="ECO:0000256" key="5">
    <source>
        <dbReference type="ARBA" id="ARBA00022989"/>
    </source>
</evidence>
<dbReference type="EMBL" id="JBHSQW010000035">
    <property type="protein sequence ID" value="MFC5996152.1"/>
    <property type="molecule type" value="Genomic_DNA"/>
</dbReference>
<proteinExistence type="predicted"/>
<keyword evidence="11" id="KW-1185">Reference proteome</keyword>
<dbReference type="InterPro" id="IPR039421">
    <property type="entry name" value="Type_1_exporter"/>
</dbReference>
<evidence type="ECO:0000313" key="10">
    <source>
        <dbReference type="EMBL" id="MFC5996152.1"/>
    </source>
</evidence>
<dbReference type="Pfam" id="PF00005">
    <property type="entry name" value="ABC_tran"/>
    <property type="match status" value="1"/>
</dbReference>
<dbReference type="GO" id="GO:0005524">
    <property type="term" value="F:ATP binding"/>
    <property type="evidence" value="ECO:0007669"/>
    <property type="project" value="UniProtKB-KW"/>
</dbReference>
<evidence type="ECO:0000256" key="2">
    <source>
        <dbReference type="ARBA" id="ARBA00022692"/>
    </source>
</evidence>
<reference evidence="11" key="1">
    <citation type="journal article" date="2019" name="Int. J. Syst. Evol. Microbiol.">
        <title>The Global Catalogue of Microorganisms (GCM) 10K type strain sequencing project: providing services to taxonomists for standard genome sequencing and annotation.</title>
        <authorList>
            <consortium name="The Broad Institute Genomics Platform"/>
            <consortium name="The Broad Institute Genome Sequencing Center for Infectious Disease"/>
            <person name="Wu L."/>
            <person name="Ma J."/>
        </authorList>
    </citation>
    <scope>NUCLEOTIDE SEQUENCE [LARGE SCALE GENOMIC DNA]</scope>
    <source>
        <strain evidence="11">CCM 8391</strain>
    </source>
</reference>
<evidence type="ECO:0000256" key="4">
    <source>
        <dbReference type="ARBA" id="ARBA00022840"/>
    </source>
</evidence>
<evidence type="ECO:0000256" key="1">
    <source>
        <dbReference type="ARBA" id="ARBA00004651"/>
    </source>
</evidence>